<comment type="function">
    <text evidence="11">Thiol-specific peroxidase that catalyzes the reduction of hydrogen peroxide and organic hydroperoxides to water and alcohols, respectively. Plays a role in cell protection against oxidative stress by detoxifying peroxides.</text>
</comment>
<dbReference type="PANTHER" id="PTHR10430">
    <property type="entry name" value="PEROXIREDOXIN"/>
    <property type="match status" value="1"/>
</dbReference>
<gene>
    <name evidence="14" type="ORF">E3P86_01445</name>
    <name evidence="13" type="ORF">E3P90_02294</name>
</gene>
<comment type="subunit">
    <text evidence="6">Homodimer; disulfide-linked, upon oxidation.</text>
</comment>
<comment type="similarity">
    <text evidence="1 11">Belongs to the peroxiredoxin family. Prx5 subfamily.</text>
</comment>
<dbReference type="Gene3D" id="3.40.30.10">
    <property type="entry name" value="Glutaredoxin"/>
    <property type="match status" value="1"/>
</dbReference>
<evidence type="ECO:0000256" key="3">
    <source>
        <dbReference type="ARBA" id="ARBA00022862"/>
    </source>
</evidence>
<evidence type="ECO:0000256" key="7">
    <source>
        <dbReference type="ARBA" id="ARBA00074156"/>
    </source>
</evidence>
<reference evidence="15 16" key="1">
    <citation type="submission" date="2019-03" db="EMBL/GenBank/DDBJ databases">
        <title>Sequencing 23 genomes of Wallemia ichthyophaga.</title>
        <authorList>
            <person name="Gostincar C."/>
        </authorList>
    </citation>
    <scope>NUCLEOTIDE SEQUENCE [LARGE SCALE GENOMIC DNA]</scope>
    <source>
        <strain evidence="14 16">EXF-6200</strain>
        <strain evidence="13 15">EXF-8621</strain>
    </source>
</reference>
<name>A0A4T0IVJ7_WALIC</name>
<dbReference type="InterPro" id="IPR036249">
    <property type="entry name" value="Thioredoxin-like_sf"/>
</dbReference>
<sequence>MTVAPGTQIPPASFKYIPHSKDSESIQACGIPISLNAHEEWKGKRVVVISVPGAFTPTCHANHLPPFVAKASEIHDKGADVIAFLSSNDPFVLSAWAKSAGVKDNSIIFISDGNAEWSKQLGLDVDLTSKGMGMRSSRYALIIDDLKLSYVAQEEPGKLQVSSADAILANL</sequence>
<evidence type="ECO:0000313" key="15">
    <source>
        <dbReference type="Proteomes" id="UP000306954"/>
    </source>
</evidence>
<evidence type="ECO:0000256" key="1">
    <source>
        <dbReference type="ARBA" id="ARBA00010505"/>
    </source>
</evidence>
<dbReference type="InterPro" id="IPR013740">
    <property type="entry name" value="Redoxin"/>
</dbReference>
<dbReference type="SUPFAM" id="SSF52833">
    <property type="entry name" value="Thioredoxin-like"/>
    <property type="match status" value="1"/>
</dbReference>
<keyword evidence="2 11" id="KW-0575">Peroxidase</keyword>
<dbReference type="GO" id="GO:0042744">
    <property type="term" value="P:hydrogen peroxide catabolic process"/>
    <property type="evidence" value="ECO:0007669"/>
    <property type="project" value="TreeGrafter"/>
</dbReference>
<evidence type="ECO:0000256" key="10">
    <source>
        <dbReference type="PIRSR" id="PIRSR637944-1"/>
    </source>
</evidence>
<dbReference type="EMBL" id="SPOI01000050">
    <property type="protein sequence ID" value="TIB38759.1"/>
    <property type="molecule type" value="Genomic_DNA"/>
</dbReference>
<dbReference type="Proteomes" id="UP000306954">
    <property type="component" value="Unassembled WGS sequence"/>
</dbReference>
<dbReference type="PROSITE" id="PS51352">
    <property type="entry name" value="THIOREDOXIN_2"/>
    <property type="match status" value="1"/>
</dbReference>
<evidence type="ECO:0000313" key="13">
    <source>
        <dbReference type="EMBL" id="TIB11695.1"/>
    </source>
</evidence>
<dbReference type="FunFam" id="3.40.30.10:FF:000020">
    <property type="entry name" value="Peroxiredoxin"/>
    <property type="match status" value="1"/>
</dbReference>
<dbReference type="PANTHER" id="PTHR10430:SF16">
    <property type="entry name" value="PEROXIREDOXIN-5, MITOCHONDRIAL"/>
    <property type="match status" value="1"/>
</dbReference>
<evidence type="ECO:0000256" key="5">
    <source>
        <dbReference type="ARBA" id="ARBA00023284"/>
    </source>
</evidence>
<feature type="domain" description="Thioredoxin" evidence="12">
    <location>
        <begin position="3"/>
        <end position="171"/>
    </location>
</feature>
<proteinExistence type="inferred from homology"/>
<dbReference type="GO" id="GO:0005777">
    <property type="term" value="C:peroxisome"/>
    <property type="evidence" value="ECO:0007669"/>
    <property type="project" value="TreeGrafter"/>
</dbReference>
<evidence type="ECO:0000313" key="16">
    <source>
        <dbReference type="Proteomes" id="UP000310689"/>
    </source>
</evidence>
<dbReference type="GO" id="GO:0045454">
    <property type="term" value="P:cell redox homeostasis"/>
    <property type="evidence" value="ECO:0007669"/>
    <property type="project" value="TreeGrafter"/>
</dbReference>
<dbReference type="GO" id="GO:0008379">
    <property type="term" value="F:thioredoxin peroxidase activity"/>
    <property type="evidence" value="ECO:0007669"/>
    <property type="project" value="InterPro"/>
</dbReference>
<evidence type="ECO:0000313" key="14">
    <source>
        <dbReference type="EMBL" id="TIB38759.1"/>
    </source>
</evidence>
<evidence type="ECO:0000256" key="11">
    <source>
        <dbReference type="RuleBase" id="RU366011"/>
    </source>
</evidence>
<evidence type="ECO:0000256" key="2">
    <source>
        <dbReference type="ARBA" id="ARBA00022559"/>
    </source>
</evidence>
<dbReference type="Proteomes" id="UP000310689">
    <property type="component" value="Unassembled WGS sequence"/>
</dbReference>
<keyword evidence="4 11" id="KW-0560">Oxidoreductase</keyword>
<feature type="active site" description="Cysteine sulfenic acid (-SOH) intermediate" evidence="10">
    <location>
        <position position="59"/>
    </location>
</feature>
<accession>A0A4T0IVJ7</accession>
<evidence type="ECO:0000256" key="8">
    <source>
        <dbReference type="ARBA" id="ARBA00076301"/>
    </source>
</evidence>
<dbReference type="EMBL" id="SPOF01000022">
    <property type="protein sequence ID" value="TIB11695.1"/>
    <property type="molecule type" value="Genomic_DNA"/>
</dbReference>
<dbReference type="CDD" id="cd03013">
    <property type="entry name" value="PRX5_like"/>
    <property type="match status" value="1"/>
</dbReference>
<dbReference type="GO" id="GO:0034599">
    <property type="term" value="P:cellular response to oxidative stress"/>
    <property type="evidence" value="ECO:0007669"/>
    <property type="project" value="InterPro"/>
</dbReference>
<keyword evidence="3 11" id="KW-0049">Antioxidant</keyword>
<keyword evidence="5 11" id="KW-0676">Redox-active center</keyword>
<dbReference type="AlphaFoldDB" id="A0A4T0IVJ7"/>
<comment type="caution">
    <text evidence="13">The sequence shown here is derived from an EMBL/GenBank/DDBJ whole genome shotgun (WGS) entry which is preliminary data.</text>
</comment>
<dbReference type="Pfam" id="PF08534">
    <property type="entry name" value="Redoxin"/>
    <property type="match status" value="1"/>
</dbReference>
<organism evidence="13 15">
    <name type="scientific">Wallemia ichthyophaga</name>
    <dbReference type="NCBI Taxonomy" id="245174"/>
    <lineage>
        <taxon>Eukaryota</taxon>
        <taxon>Fungi</taxon>
        <taxon>Dikarya</taxon>
        <taxon>Basidiomycota</taxon>
        <taxon>Wallemiomycotina</taxon>
        <taxon>Wallemiomycetes</taxon>
        <taxon>Wallemiales</taxon>
        <taxon>Wallemiaceae</taxon>
        <taxon>Wallemia</taxon>
    </lineage>
</organism>
<dbReference type="InterPro" id="IPR013766">
    <property type="entry name" value="Thioredoxin_domain"/>
</dbReference>
<dbReference type="InterPro" id="IPR037944">
    <property type="entry name" value="PRX5-like"/>
</dbReference>
<evidence type="ECO:0000259" key="12">
    <source>
        <dbReference type="PROSITE" id="PS51352"/>
    </source>
</evidence>
<evidence type="ECO:0000256" key="9">
    <source>
        <dbReference type="ARBA" id="ARBA00079296"/>
    </source>
</evidence>
<evidence type="ECO:0000256" key="6">
    <source>
        <dbReference type="ARBA" id="ARBA00063543"/>
    </source>
</evidence>
<protein>
    <recommendedName>
        <fullName evidence="7">Putative peroxiredoxin</fullName>
    </recommendedName>
    <alternativeName>
        <fullName evidence="8">Thioredoxin reductase</fullName>
    </alternativeName>
    <alternativeName>
        <fullName evidence="9">Thioredoxin-dependent peroxiredoxin</fullName>
    </alternativeName>
</protein>
<dbReference type="OrthoDB" id="195498at2759"/>
<dbReference type="GO" id="GO:0005739">
    <property type="term" value="C:mitochondrion"/>
    <property type="evidence" value="ECO:0007669"/>
    <property type="project" value="TreeGrafter"/>
</dbReference>
<evidence type="ECO:0000256" key="4">
    <source>
        <dbReference type="ARBA" id="ARBA00023002"/>
    </source>
</evidence>